<dbReference type="CDD" id="cd00030">
    <property type="entry name" value="C2"/>
    <property type="match status" value="1"/>
</dbReference>
<protein>
    <recommendedName>
        <fullName evidence="1">C2 domain-containing protein</fullName>
    </recommendedName>
</protein>
<reference evidence="2 3" key="1">
    <citation type="journal article" date="2013" name="BMC Genomics">
        <title>Reconstruction of the lipid metabolism for the microalga Monoraphidium neglectum from its genome sequence reveals characteristics suitable for biofuel production.</title>
        <authorList>
            <person name="Bogen C."/>
            <person name="Al-Dilaimi A."/>
            <person name="Albersmeier A."/>
            <person name="Wichmann J."/>
            <person name="Grundmann M."/>
            <person name="Rupp O."/>
            <person name="Lauersen K.J."/>
            <person name="Blifernez-Klassen O."/>
            <person name="Kalinowski J."/>
            <person name="Goesmann A."/>
            <person name="Mussgnug J.H."/>
            <person name="Kruse O."/>
        </authorList>
    </citation>
    <scope>NUCLEOTIDE SEQUENCE [LARGE SCALE GENOMIC DNA]</scope>
    <source>
        <strain evidence="2 3">SAG 48.87</strain>
    </source>
</reference>
<dbReference type="Gene3D" id="2.60.40.150">
    <property type="entry name" value="C2 domain"/>
    <property type="match status" value="1"/>
</dbReference>
<dbReference type="GeneID" id="25742334"/>
<gene>
    <name evidence="2" type="ORF">MNEG_9459</name>
</gene>
<dbReference type="RefSeq" id="XP_013897521.1">
    <property type="nucleotide sequence ID" value="XM_014042067.1"/>
</dbReference>
<dbReference type="EMBL" id="KK102164">
    <property type="protein sequence ID" value="KIY98501.1"/>
    <property type="molecule type" value="Genomic_DNA"/>
</dbReference>
<keyword evidence="3" id="KW-1185">Reference proteome</keyword>
<dbReference type="OrthoDB" id="270970at2759"/>
<dbReference type="SUPFAM" id="SSF49562">
    <property type="entry name" value="C2 domain (Calcium/lipid-binding domain, CaLB)"/>
    <property type="match status" value="1"/>
</dbReference>
<dbReference type="STRING" id="145388.A0A0D2MCE8"/>
<dbReference type="InterPro" id="IPR035892">
    <property type="entry name" value="C2_domain_sf"/>
</dbReference>
<dbReference type="KEGG" id="mng:MNEG_9459"/>
<evidence type="ECO:0000313" key="3">
    <source>
        <dbReference type="Proteomes" id="UP000054498"/>
    </source>
</evidence>
<sequence>MAAGQVMPGVLKVLIEGARDTDVVAPGGAEQQHPFYVLECGNQRSRSKPARGAHPVWNVAHKFALANEMMMRLTLKDDGTKAVIGEALIDLS</sequence>
<proteinExistence type="predicted"/>
<accession>A0A0D2MCE8</accession>
<feature type="non-terminal residue" evidence="2">
    <location>
        <position position="92"/>
    </location>
</feature>
<evidence type="ECO:0000259" key="1">
    <source>
        <dbReference type="Pfam" id="PF00168"/>
    </source>
</evidence>
<feature type="domain" description="C2" evidence="1">
    <location>
        <begin position="10"/>
        <end position="92"/>
    </location>
</feature>
<dbReference type="Pfam" id="PF00168">
    <property type="entry name" value="C2"/>
    <property type="match status" value="1"/>
</dbReference>
<evidence type="ECO:0000313" key="2">
    <source>
        <dbReference type="EMBL" id="KIY98501.1"/>
    </source>
</evidence>
<dbReference type="Proteomes" id="UP000054498">
    <property type="component" value="Unassembled WGS sequence"/>
</dbReference>
<dbReference type="InterPro" id="IPR000008">
    <property type="entry name" value="C2_dom"/>
</dbReference>
<organism evidence="2 3">
    <name type="scientific">Monoraphidium neglectum</name>
    <dbReference type="NCBI Taxonomy" id="145388"/>
    <lineage>
        <taxon>Eukaryota</taxon>
        <taxon>Viridiplantae</taxon>
        <taxon>Chlorophyta</taxon>
        <taxon>core chlorophytes</taxon>
        <taxon>Chlorophyceae</taxon>
        <taxon>CS clade</taxon>
        <taxon>Sphaeropleales</taxon>
        <taxon>Selenastraceae</taxon>
        <taxon>Monoraphidium</taxon>
    </lineage>
</organism>
<dbReference type="AlphaFoldDB" id="A0A0D2MCE8"/>
<name>A0A0D2MCE8_9CHLO</name>